<keyword evidence="1" id="KW-0472">Membrane</keyword>
<accession>A0ABW8L365</accession>
<dbReference type="InterPro" id="IPR012373">
    <property type="entry name" value="Ferrdict_sens_TM"/>
</dbReference>
<comment type="caution">
    <text evidence="4">The sequence shown here is derived from an EMBL/GenBank/DDBJ whole genome shotgun (WGS) entry which is preliminary data.</text>
</comment>
<feature type="domain" description="FecR protein" evidence="2">
    <location>
        <begin position="107"/>
        <end position="198"/>
    </location>
</feature>
<gene>
    <name evidence="4" type="ORF">ACI2JU_21755</name>
</gene>
<feature type="transmembrane region" description="Helical" evidence="1">
    <location>
        <begin position="81"/>
        <end position="98"/>
    </location>
</feature>
<dbReference type="EMBL" id="JBJDOT010000048">
    <property type="protein sequence ID" value="MFK3866473.1"/>
    <property type="molecule type" value="Genomic_DNA"/>
</dbReference>
<dbReference type="PANTHER" id="PTHR30273:SF2">
    <property type="entry name" value="PROTEIN FECR"/>
    <property type="match status" value="1"/>
</dbReference>
<keyword evidence="1" id="KW-0812">Transmembrane</keyword>
<dbReference type="InterPro" id="IPR032623">
    <property type="entry name" value="FecR_N"/>
</dbReference>
<evidence type="ECO:0000313" key="5">
    <source>
        <dbReference type="Proteomes" id="UP001620262"/>
    </source>
</evidence>
<dbReference type="Pfam" id="PF16220">
    <property type="entry name" value="DUF4880"/>
    <property type="match status" value="1"/>
</dbReference>
<evidence type="ECO:0000259" key="3">
    <source>
        <dbReference type="Pfam" id="PF16220"/>
    </source>
</evidence>
<dbReference type="Gene3D" id="2.60.120.1440">
    <property type="match status" value="1"/>
</dbReference>
<evidence type="ECO:0000259" key="2">
    <source>
        <dbReference type="Pfam" id="PF04773"/>
    </source>
</evidence>
<dbReference type="PANTHER" id="PTHR30273">
    <property type="entry name" value="PERIPLASMIC SIGNAL SENSOR AND SIGMA FACTOR ACTIVATOR FECR-RELATED"/>
    <property type="match status" value="1"/>
</dbReference>
<dbReference type="Proteomes" id="UP001620262">
    <property type="component" value="Unassembled WGS sequence"/>
</dbReference>
<organism evidence="4 5">
    <name type="scientific">Pseudoalteromonas rhizosphaerae</name>
    <dbReference type="NCBI Taxonomy" id="2518973"/>
    <lineage>
        <taxon>Bacteria</taxon>
        <taxon>Pseudomonadati</taxon>
        <taxon>Pseudomonadota</taxon>
        <taxon>Gammaproteobacteria</taxon>
        <taxon>Alteromonadales</taxon>
        <taxon>Pseudoalteromonadaceae</taxon>
        <taxon>Pseudoalteromonas</taxon>
    </lineage>
</organism>
<dbReference type="Pfam" id="PF04773">
    <property type="entry name" value="FecR"/>
    <property type="match status" value="1"/>
</dbReference>
<feature type="domain" description="FecR N-terminal" evidence="3">
    <location>
        <begin position="10"/>
        <end position="52"/>
    </location>
</feature>
<evidence type="ECO:0000256" key="1">
    <source>
        <dbReference type="SAM" id="Phobius"/>
    </source>
</evidence>
<proteinExistence type="predicted"/>
<sequence length="312" mass="35665">MTQISPETIQQAAVWMARLWAEDVSQDDKSAFKTWYEAEPEHALVWQRLEQLQETFHQAPQSELSRAVLARKKKGLSRRQLLVLGLFSLANLSLIFAGRASQPRGREYVTAVGEIKTVTLNDGTIMALNTDTLVYIDFDQSARRLHLLQGEISVTSARHTAPLYVTTRDGKAVPIGTRFTVKQQEYRTLVEVYEGVVELRPKQGVELLRLKATQQAVFDINSIMLIQHLLTTKPLWLEHKIQANGSKLTDFIAELARYRRGVISVEPQLAKYKVTGTFSTKDTDKTLRHLSEILPIEIHYRLPFWLSIKERN</sequence>
<keyword evidence="1" id="KW-1133">Transmembrane helix</keyword>
<name>A0ABW8L365_9GAMM</name>
<evidence type="ECO:0000313" key="4">
    <source>
        <dbReference type="EMBL" id="MFK3866473.1"/>
    </source>
</evidence>
<protein>
    <submittedName>
        <fullName evidence="4">FecR domain-containing protein</fullName>
    </submittedName>
</protein>
<dbReference type="RefSeq" id="WP_149983094.1">
    <property type="nucleotide sequence ID" value="NZ_CABVLM010000017.1"/>
</dbReference>
<keyword evidence="5" id="KW-1185">Reference proteome</keyword>
<dbReference type="PIRSF" id="PIRSF018266">
    <property type="entry name" value="FecR"/>
    <property type="match status" value="1"/>
</dbReference>
<dbReference type="InterPro" id="IPR006860">
    <property type="entry name" value="FecR"/>
</dbReference>
<reference evidence="4 5" key="1">
    <citation type="submission" date="2024-11" db="EMBL/GenBank/DDBJ databases">
        <title>The Natural Products Discovery Center: Release of the First 8490 Sequenced Strains for Exploring Actinobacteria Biosynthetic Diversity.</title>
        <authorList>
            <person name="Kalkreuter E."/>
            <person name="Kautsar S.A."/>
            <person name="Yang D."/>
            <person name="Bader C.D."/>
            <person name="Teijaro C.N."/>
            <person name="Fluegel L."/>
            <person name="Davis C.M."/>
            <person name="Simpson J.R."/>
            <person name="Lauterbach L."/>
            <person name="Steele A.D."/>
            <person name="Gui C."/>
            <person name="Meng S."/>
            <person name="Li G."/>
            <person name="Viehrig K."/>
            <person name="Ye F."/>
            <person name="Su P."/>
            <person name="Kiefer A.F."/>
            <person name="Nichols A."/>
            <person name="Cepeda A.J."/>
            <person name="Yan W."/>
            <person name="Fan B."/>
            <person name="Jiang Y."/>
            <person name="Adhikari A."/>
            <person name="Zheng C.-J."/>
            <person name="Schuster L."/>
            <person name="Cowan T.M."/>
            <person name="Smanski M.J."/>
            <person name="Chevrette M.G."/>
            <person name="De Carvalho L.P.S."/>
            <person name="Shen B."/>
        </authorList>
    </citation>
    <scope>NUCLEOTIDE SEQUENCE [LARGE SCALE GENOMIC DNA]</scope>
    <source>
        <strain evidence="4 5">NPDC078403</strain>
    </source>
</reference>